<dbReference type="InterPro" id="IPR036890">
    <property type="entry name" value="HATPase_C_sf"/>
</dbReference>
<name>A0A1F4VH91_UNCKA</name>
<dbReference type="InterPro" id="IPR035965">
    <property type="entry name" value="PAS-like_dom_sf"/>
</dbReference>
<dbReference type="PROSITE" id="PS50109">
    <property type="entry name" value="HIS_KIN"/>
    <property type="match status" value="1"/>
</dbReference>
<dbReference type="SUPFAM" id="SSF55785">
    <property type="entry name" value="PYP-like sensor domain (PAS domain)"/>
    <property type="match status" value="1"/>
</dbReference>
<evidence type="ECO:0000256" key="5">
    <source>
        <dbReference type="ARBA" id="ARBA00022777"/>
    </source>
</evidence>
<evidence type="ECO:0000313" key="9">
    <source>
        <dbReference type="EMBL" id="OGC56330.1"/>
    </source>
</evidence>
<keyword evidence="7" id="KW-0812">Transmembrane</keyword>
<dbReference type="InterPro" id="IPR050736">
    <property type="entry name" value="Sensor_HK_Regulatory"/>
</dbReference>
<dbReference type="InterPro" id="IPR003661">
    <property type="entry name" value="HisK_dim/P_dom"/>
</dbReference>
<protein>
    <recommendedName>
        <fullName evidence="2">histidine kinase</fullName>
        <ecNumber evidence="2">2.7.13.3</ecNumber>
    </recommendedName>
</protein>
<dbReference type="AlphaFoldDB" id="A0A1F4VH91"/>
<dbReference type="SUPFAM" id="SSF55781">
    <property type="entry name" value="GAF domain-like"/>
    <property type="match status" value="1"/>
</dbReference>
<evidence type="ECO:0000313" key="10">
    <source>
        <dbReference type="Proteomes" id="UP000177763"/>
    </source>
</evidence>
<comment type="caution">
    <text evidence="9">The sequence shown here is derived from an EMBL/GenBank/DDBJ whole genome shotgun (WGS) entry which is preliminary data.</text>
</comment>
<evidence type="ECO:0000259" key="8">
    <source>
        <dbReference type="PROSITE" id="PS50109"/>
    </source>
</evidence>
<dbReference type="EMBL" id="MEVN01000040">
    <property type="protein sequence ID" value="OGC56330.1"/>
    <property type="molecule type" value="Genomic_DNA"/>
</dbReference>
<dbReference type="InterPro" id="IPR029016">
    <property type="entry name" value="GAF-like_dom_sf"/>
</dbReference>
<dbReference type="GO" id="GO:0000155">
    <property type="term" value="F:phosphorelay sensor kinase activity"/>
    <property type="evidence" value="ECO:0007669"/>
    <property type="project" value="InterPro"/>
</dbReference>
<evidence type="ECO:0000256" key="1">
    <source>
        <dbReference type="ARBA" id="ARBA00000085"/>
    </source>
</evidence>
<organism evidence="9 10">
    <name type="scientific">candidate division WWE3 bacterium RIFCSPLOWO2_12_FULL_36_10</name>
    <dbReference type="NCBI Taxonomy" id="1802630"/>
    <lineage>
        <taxon>Bacteria</taxon>
        <taxon>Katanobacteria</taxon>
    </lineage>
</organism>
<dbReference type="InterPro" id="IPR005467">
    <property type="entry name" value="His_kinase_dom"/>
</dbReference>
<proteinExistence type="predicted"/>
<accession>A0A1F4VH91</accession>
<dbReference type="SUPFAM" id="SSF55874">
    <property type="entry name" value="ATPase domain of HSP90 chaperone/DNA topoisomerase II/histidine kinase"/>
    <property type="match status" value="1"/>
</dbReference>
<dbReference type="Gene3D" id="1.10.287.130">
    <property type="match status" value="1"/>
</dbReference>
<keyword evidence="4" id="KW-0808">Transferase</keyword>
<keyword evidence="7" id="KW-1133">Transmembrane helix</keyword>
<dbReference type="Pfam" id="PF00512">
    <property type="entry name" value="HisKA"/>
    <property type="match status" value="1"/>
</dbReference>
<comment type="catalytic activity">
    <reaction evidence="1">
        <text>ATP + protein L-histidine = ADP + protein N-phospho-L-histidine.</text>
        <dbReference type="EC" id="2.7.13.3"/>
    </reaction>
</comment>
<evidence type="ECO:0000256" key="6">
    <source>
        <dbReference type="ARBA" id="ARBA00023012"/>
    </source>
</evidence>
<dbReference type="SUPFAM" id="SSF47384">
    <property type="entry name" value="Homodimeric domain of signal transducing histidine kinase"/>
    <property type="match status" value="1"/>
</dbReference>
<keyword evidence="3" id="KW-0597">Phosphoprotein</keyword>
<dbReference type="InterPro" id="IPR003594">
    <property type="entry name" value="HATPase_dom"/>
</dbReference>
<reference evidence="9 10" key="1">
    <citation type="journal article" date="2016" name="Nat. Commun.">
        <title>Thousands of microbial genomes shed light on interconnected biogeochemical processes in an aquifer system.</title>
        <authorList>
            <person name="Anantharaman K."/>
            <person name="Brown C.T."/>
            <person name="Hug L.A."/>
            <person name="Sharon I."/>
            <person name="Castelle C.J."/>
            <person name="Probst A.J."/>
            <person name="Thomas B.C."/>
            <person name="Singh A."/>
            <person name="Wilkins M.J."/>
            <person name="Karaoz U."/>
            <person name="Brodie E.L."/>
            <person name="Williams K.H."/>
            <person name="Hubbard S.S."/>
            <person name="Banfield J.F."/>
        </authorList>
    </citation>
    <scope>NUCLEOTIDE SEQUENCE [LARGE SCALE GENOMIC DNA]</scope>
</reference>
<evidence type="ECO:0000256" key="3">
    <source>
        <dbReference type="ARBA" id="ARBA00022553"/>
    </source>
</evidence>
<dbReference type="InterPro" id="IPR036097">
    <property type="entry name" value="HisK_dim/P_sf"/>
</dbReference>
<dbReference type="Pfam" id="PF13426">
    <property type="entry name" value="PAS_9"/>
    <property type="match status" value="1"/>
</dbReference>
<dbReference type="InterPro" id="IPR000014">
    <property type="entry name" value="PAS"/>
</dbReference>
<dbReference type="Gene3D" id="3.30.450.40">
    <property type="match status" value="1"/>
</dbReference>
<dbReference type="CDD" id="cd00082">
    <property type="entry name" value="HisKA"/>
    <property type="match status" value="1"/>
</dbReference>
<dbReference type="FunFam" id="3.30.565.10:FF:000006">
    <property type="entry name" value="Sensor histidine kinase WalK"/>
    <property type="match status" value="1"/>
</dbReference>
<gene>
    <name evidence="9" type="ORF">A3H26_01930</name>
</gene>
<dbReference type="InterPro" id="IPR004358">
    <property type="entry name" value="Sig_transdc_His_kin-like_C"/>
</dbReference>
<evidence type="ECO:0000256" key="7">
    <source>
        <dbReference type="SAM" id="Phobius"/>
    </source>
</evidence>
<dbReference type="Gene3D" id="3.30.565.10">
    <property type="entry name" value="Histidine kinase-like ATPase, C-terminal domain"/>
    <property type="match status" value="1"/>
</dbReference>
<dbReference type="PANTHER" id="PTHR43711">
    <property type="entry name" value="TWO-COMPONENT HISTIDINE KINASE"/>
    <property type="match status" value="1"/>
</dbReference>
<feature type="transmembrane region" description="Helical" evidence="7">
    <location>
        <begin position="6"/>
        <end position="22"/>
    </location>
</feature>
<dbReference type="EC" id="2.7.13.3" evidence="2"/>
<dbReference type="PANTHER" id="PTHR43711:SF1">
    <property type="entry name" value="HISTIDINE KINASE 1"/>
    <property type="match status" value="1"/>
</dbReference>
<feature type="domain" description="Histidine kinase" evidence="8">
    <location>
        <begin position="328"/>
        <end position="545"/>
    </location>
</feature>
<evidence type="ECO:0000256" key="2">
    <source>
        <dbReference type="ARBA" id="ARBA00012438"/>
    </source>
</evidence>
<dbReference type="Pfam" id="PF02518">
    <property type="entry name" value="HATPase_c"/>
    <property type="match status" value="1"/>
</dbReference>
<dbReference type="Proteomes" id="UP000177763">
    <property type="component" value="Unassembled WGS sequence"/>
</dbReference>
<keyword evidence="5" id="KW-0418">Kinase</keyword>
<dbReference type="Gene3D" id="3.30.450.20">
    <property type="entry name" value="PAS domain"/>
    <property type="match status" value="1"/>
</dbReference>
<dbReference type="SMART" id="SM00388">
    <property type="entry name" value="HisKA"/>
    <property type="match status" value="1"/>
</dbReference>
<evidence type="ECO:0000256" key="4">
    <source>
        <dbReference type="ARBA" id="ARBA00022679"/>
    </source>
</evidence>
<keyword evidence="6" id="KW-0902">Two-component regulatory system</keyword>
<dbReference type="PRINTS" id="PR00344">
    <property type="entry name" value="BCTRLSENSOR"/>
</dbReference>
<dbReference type="SMART" id="SM00387">
    <property type="entry name" value="HATPase_c"/>
    <property type="match status" value="1"/>
</dbReference>
<sequence>MVYASFILVILTLAGAFLYLYSRNKKIKSEYFDNEKQLKRKLYESNVLNELNERFGYSLDVERVIDVVSGSLNSLVSYSAVSYILLNGNRLVFKIILVEKVSNEYINIIQDRVKESLEALLSANLKNTKVEKFVTGEVLTGADTKTPVASFFNIPLVVNNQVVGIFNVSSTLLNHFNEPEVSLLYKVIEKATHTVTNLYEVLKREQTKLDVMVKNMSTGVLMMDTNFRILVVNDAFLSMLPLKKNKNTNIFDIVSAFGAEFPFEETVAKVLESQSPRVLSEVKINSRYFEVNIQPVKNADEVIGVGVILNDQSKEHEIQSLREDFTTMMIHELRSPLTVIRGISDFLMKEKDKLKIEQYDNLMNQVKKSSTNLLTIVNDLLDAAKVESGKFEVIKKTNDINELLHEEVKYYSGLASEKDNRITVETDKSIEKFAFDYQKLGKILNNLLSNAIKFTKGGEVKVVSRNLGREVEVSISDTGEGISDEMKPKLFNKFVQFRNSAVSNVDGTGLGLVIAKGIVEAHGGKIWIVDNVPHGSRFLFTLPYA</sequence>
<keyword evidence="7" id="KW-0472">Membrane</keyword>
<dbReference type="STRING" id="1802630.A3H26_01930"/>